<feature type="region of interest" description="Disordered" evidence="6">
    <location>
        <begin position="1"/>
        <end position="22"/>
    </location>
</feature>
<dbReference type="PANTHER" id="PTHR21569">
    <property type="entry name" value="RIBOSOMAL PROTEIN S9"/>
    <property type="match status" value="1"/>
</dbReference>
<dbReference type="STRING" id="1618408.UU23_C0004G0003"/>
<dbReference type="Gene3D" id="3.30.230.10">
    <property type="match status" value="1"/>
</dbReference>
<sequence length="142" mass="16166">MSKETKQKSNNNKKIIHAHGRRKEAVSRVRLLEGKGTFTVNGKSIEEYFPSAAQQSLYLQPFRLTKTEGKFWATIKVVGSGKKGQLDATVHGLARALNEVNKKEFRPILKKAGFLTRDSRVKERRKYGRAQKARKGKQSPKR</sequence>
<keyword evidence="3" id="KW-0687">Ribonucleoprotein</keyword>
<dbReference type="GO" id="GO:0003735">
    <property type="term" value="F:structural constituent of ribosome"/>
    <property type="evidence" value="ECO:0007669"/>
    <property type="project" value="InterPro"/>
</dbReference>
<evidence type="ECO:0000256" key="6">
    <source>
        <dbReference type="SAM" id="MobiDB-lite"/>
    </source>
</evidence>
<dbReference type="GO" id="GO:0006412">
    <property type="term" value="P:translation"/>
    <property type="evidence" value="ECO:0007669"/>
    <property type="project" value="InterPro"/>
</dbReference>
<dbReference type="PATRIC" id="fig|1618408.3.peg.242"/>
<dbReference type="PANTHER" id="PTHR21569:SF1">
    <property type="entry name" value="SMALL RIBOSOMAL SUBUNIT PROTEIN US9M"/>
    <property type="match status" value="1"/>
</dbReference>
<dbReference type="NCBIfam" id="NF001099">
    <property type="entry name" value="PRK00132.1"/>
    <property type="match status" value="1"/>
</dbReference>
<gene>
    <name evidence="7" type="ORF">UU23_C0004G0003</name>
</gene>
<dbReference type="InterPro" id="IPR014721">
    <property type="entry name" value="Ribsml_uS5_D2-typ_fold_subgr"/>
</dbReference>
<name>A0A0G0TT43_9BACT</name>
<reference evidence="7 8" key="1">
    <citation type="journal article" date="2015" name="Nature">
        <title>rRNA introns, odd ribosomes, and small enigmatic genomes across a large radiation of phyla.</title>
        <authorList>
            <person name="Brown C.T."/>
            <person name="Hug L.A."/>
            <person name="Thomas B.C."/>
            <person name="Sharon I."/>
            <person name="Castelle C.J."/>
            <person name="Singh A."/>
            <person name="Wilkins M.J."/>
            <person name="Williams K.H."/>
            <person name="Banfield J.F."/>
        </authorList>
    </citation>
    <scope>NUCLEOTIDE SEQUENCE [LARGE SCALE GENOMIC DNA]</scope>
</reference>
<dbReference type="SUPFAM" id="SSF54211">
    <property type="entry name" value="Ribosomal protein S5 domain 2-like"/>
    <property type="match status" value="1"/>
</dbReference>
<organism evidence="7 8">
    <name type="scientific">Candidatus Curtissbacteria bacterium GW2011_GWA1_40_9</name>
    <dbReference type="NCBI Taxonomy" id="1618408"/>
    <lineage>
        <taxon>Bacteria</taxon>
        <taxon>Candidatus Curtissiibacteriota</taxon>
    </lineage>
</organism>
<evidence type="ECO:0000256" key="1">
    <source>
        <dbReference type="ARBA" id="ARBA00005251"/>
    </source>
</evidence>
<evidence type="ECO:0000256" key="5">
    <source>
        <dbReference type="ARBA" id="ARBA00035523"/>
    </source>
</evidence>
<accession>A0A0G0TT43</accession>
<dbReference type="Proteomes" id="UP000034292">
    <property type="component" value="Unassembled WGS sequence"/>
</dbReference>
<comment type="similarity">
    <text evidence="1">Belongs to the universal ribosomal protein uS9 family.</text>
</comment>
<feature type="compositionally biased region" description="Basic residues" evidence="6">
    <location>
        <begin position="122"/>
        <end position="142"/>
    </location>
</feature>
<feature type="region of interest" description="Disordered" evidence="6">
    <location>
        <begin position="120"/>
        <end position="142"/>
    </location>
</feature>
<dbReference type="InterPro" id="IPR000754">
    <property type="entry name" value="Ribosomal_uS9"/>
</dbReference>
<dbReference type="InterPro" id="IPR020568">
    <property type="entry name" value="Ribosomal_Su5_D2-typ_SF"/>
</dbReference>
<dbReference type="Pfam" id="PF00380">
    <property type="entry name" value="Ribosomal_S9"/>
    <property type="match status" value="1"/>
</dbReference>
<dbReference type="EMBL" id="LBZV01000004">
    <property type="protein sequence ID" value="KKR78021.1"/>
    <property type="molecule type" value="Genomic_DNA"/>
</dbReference>
<protein>
    <recommendedName>
        <fullName evidence="4">Small ribosomal subunit protein uS9</fullName>
    </recommendedName>
    <alternativeName>
        <fullName evidence="5">30S ribosomal protein S9</fullName>
    </alternativeName>
</protein>
<proteinExistence type="inferred from homology"/>
<evidence type="ECO:0000313" key="7">
    <source>
        <dbReference type="EMBL" id="KKR78021.1"/>
    </source>
</evidence>
<keyword evidence="2 7" id="KW-0689">Ribosomal protein</keyword>
<evidence type="ECO:0000256" key="4">
    <source>
        <dbReference type="ARBA" id="ARBA00035259"/>
    </source>
</evidence>
<evidence type="ECO:0000256" key="2">
    <source>
        <dbReference type="ARBA" id="ARBA00022980"/>
    </source>
</evidence>
<dbReference type="AlphaFoldDB" id="A0A0G0TT43"/>
<evidence type="ECO:0000313" key="8">
    <source>
        <dbReference type="Proteomes" id="UP000034292"/>
    </source>
</evidence>
<dbReference type="GO" id="GO:0003723">
    <property type="term" value="F:RNA binding"/>
    <property type="evidence" value="ECO:0007669"/>
    <property type="project" value="TreeGrafter"/>
</dbReference>
<comment type="caution">
    <text evidence="7">The sequence shown here is derived from an EMBL/GenBank/DDBJ whole genome shotgun (WGS) entry which is preliminary data.</text>
</comment>
<evidence type="ECO:0000256" key="3">
    <source>
        <dbReference type="ARBA" id="ARBA00023274"/>
    </source>
</evidence>
<dbReference type="GO" id="GO:0022627">
    <property type="term" value="C:cytosolic small ribosomal subunit"/>
    <property type="evidence" value="ECO:0007669"/>
    <property type="project" value="TreeGrafter"/>
</dbReference>
<dbReference type="InterPro" id="IPR023035">
    <property type="entry name" value="Ribosomal_uS9_bac/plastid"/>
</dbReference>